<evidence type="ECO:0008006" key="3">
    <source>
        <dbReference type="Google" id="ProtNLM"/>
    </source>
</evidence>
<dbReference type="OrthoDB" id="5189508at2"/>
<dbReference type="InterPro" id="IPR032710">
    <property type="entry name" value="NTF2-like_dom_sf"/>
</dbReference>
<dbReference type="RefSeq" id="WP_131902263.1">
    <property type="nucleotide sequence ID" value="NZ_SMKZ01000109.1"/>
</dbReference>
<accession>A0A4R5C6S0</accession>
<protein>
    <recommendedName>
        <fullName evidence="3">SnoaL-like domain-containing protein</fullName>
    </recommendedName>
</protein>
<dbReference type="EMBL" id="SMKZ01000109">
    <property type="protein sequence ID" value="TDD94389.1"/>
    <property type="molecule type" value="Genomic_DNA"/>
</dbReference>
<dbReference type="AlphaFoldDB" id="A0A4R5C6S0"/>
<reference evidence="1 2" key="1">
    <citation type="submission" date="2019-03" db="EMBL/GenBank/DDBJ databases">
        <title>Draft genome sequences of novel Actinobacteria.</title>
        <authorList>
            <person name="Sahin N."/>
            <person name="Ay H."/>
            <person name="Saygin H."/>
        </authorList>
    </citation>
    <scope>NUCLEOTIDE SEQUENCE [LARGE SCALE GENOMIC DNA]</scope>
    <source>
        <strain evidence="1 2">5K138</strain>
    </source>
</reference>
<evidence type="ECO:0000313" key="2">
    <source>
        <dbReference type="Proteomes" id="UP000294739"/>
    </source>
</evidence>
<dbReference type="Gene3D" id="3.10.450.50">
    <property type="match status" value="1"/>
</dbReference>
<sequence>MPESDLNNDYVAIVEKLWTDLWVNTKSSERTLDDFQTYFDMMADDVVFKIEGPEGWGLPTYPAEHRGKARVLEVYTKEDPGLVDQIDYERPPEFIGQSNRVVILGAERYRIKKTDVMARNKEFAIVIDFRGGKIVRVHQVADLSEFAFAYRPEDGTAQA</sequence>
<organism evidence="1 2">
    <name type="scientific">Jiangella asiatica</name>
    <dbReference type="NCBI Taxonomy" id="2530372"/>
    <lineage>
        <taxon>Bacteria</taxon>
        <taxon>Bacillati</taxon>
        <taxon>Actinomycetota</taxon>
        <taxon>Actinomycetes</taxon>
        <taxon>Jiangellales</taxon>
        <taxon>Jiangellaceae</taxon>
        <taxon>Jiangella</taxon>
    </lineage>
</organism>
<name>A0A4R5C6S0_9ACTN</name>
<gene>
    <name evidence="1" type="ORF">E1269_31875</name>
</gene>
<comment type="caution">
    <text evidence="1">The sequence shown here is derived from an EMBL/GenBank/DDBJ whole genome shotgun (WGS) entry which is preliminary data.</text>
</comment>
<dbReference type="SUPFAM" id="SSF54427">
    <property type="entry name" value="NTF2-like"/>
    <property type="match status" value="1"/>
</dbReference>
<evidence type="ECO:0000313" key="1">
    <source>
        <dbReference type="EMBL" id="TDD94389.1"/>
    </source>
</evidence>
<keyword evidence="2" id="KW-1185">Reference proteome</keyword>
<proteinExistence type="predicted"/>
<dbReference type="Proteomes" id="UP000294739">
    <property type="component" value="Unassembled WGS sequence"/>
</dbReference>
<dbReference type="InParanoid" id="A0A4R5C6S0"/>